<sequence length="150" mass="15934">MLTRLIIILLAPIVFLTGCENMSKRDTGAVLGGIAGGIIGNQVGKGSGRTAAIIVGSIAGSFIGGSIGKQMDENDRYRSQQALESNPVNRTSSWRNPDSGNTYQVTPTRTYESDSGPCREYTTEAVINGRSETIYGTACRQPDGSWQAAN</sequence>
<dbReference type="InterPro" id="IPR032635">
    <property type="entry name" value="Anti_2"/>
</dbReference>
<keyword evidence="2" id="KW-0732">Signal</keyword>
<comment type="caution">
    <text evidence="8">The sequence shown here is derived from an EMBL/GenBank/DDBJ whole genome shotgun (WGS) entry which is preliminary data.</text>
</comment>
<dbReference type="PANTHER" id="PTHR35603">
    <property type="match status" value="1"/>
</dbReference>
<keyword evidence="4" id="KW-0564">Palmitate</keyword>
<dbReference type="EMBL" id="VMNH01000008">
    <property type="protein sequence ID" value="TVO75522.1"/>
    <property type="molecule type" value="Genomic_DNA"/>
</dbReference>
<organism evidence="8 9">
    <name type="scientific">Sedimenticola selenatireducens</name>
    <dbReference type="NCBI Taxonomy" id="191960"/>
    <lineage>
        <taxon>Bacteria</taxon>
        <taxon>Pseudomonadati</taxon>
        <taxon>Pseudomonadota</taxon>
        <taxon>Gammaproteobacteria</taxon>
        <taxon>Chromatiales</taxon>
        <taxon>Sedimenticolaceae</taxon>
        <taxon>Sedimenticola</taxon>
    </lineage>
</organism>
<name>A0A558DWZ5_9GAMM</name>
<reference evidence="8 9" key="1">
    <citation type="submission" date="2019-07" db="EMBL/GenBank/DDBJ databases">
        <title>The pathways for chlorine oxyanion respiration interact through the shared metabolite chlorate.</title>
        <authorList>
            <person name="Barnum T.P."/>
            <person name="Cheng Y."/>
            <person name="Hill K.A."/>
            <person name="Lucas L.N."/>
            <person name="Carlson H.K."/>
            <person name="Coates J.D."/>
        </authorList>
    </citation>
    <scope>NUCLEOTIDE SEQUENCE [LARGE SCALE GENOMIC DNA]</scope>
    <source>
        <strain evidence="8 9">BK-1</strain>
    </source>
</reference>
<accession>A0A558DWZ5</accession>
<evidence type="ECO:0000313" key="9">
    <source>
        <dbReference type="Proteomes" id="UP000316649"/>
    </source>
</evidence>
<dbReference type="GO" id="GO:0019867">
    <property type="term" value="C:outer membrane"/>
    <property type="evidence" value="ECO:0007669"/>
    <property type="project" value="InterPro"/>
</dbReference>
<dbReference type="InterPro" id="IPR051407">
    <property type="entry name" value="Bact_OM_lipoprot/Surf_antigen"/>
</dbReference>
<evidence type="ECO:0000256" key="1">
    <source>
        <dbReference type="ARBA" id="ARBA00004370"/>
    </source>
</evidence>
<feature type="region of interest" description="Disordered" evidence="5">
    <location>
        <begin position="82"/>
        <end position="117"/>
    </location>
</feature>
<evidence type="ECO:0000256" key="4">
    <source>
        <dbReference type="ARBA" id="ARBA00023139"/>
    </source>
</evidence>
<keyword evidence="9" id="KW-1185">Reference proteome</keyword>
<evidence type="ECO:0000259" key="7">
    <source>
        <dbReference type="Pfam" id="PF16998"/>
    </source>
</evidence>
<feature type="domain" description="Surface antigen" evidence="7">
    <location>
        <begin position="87"/>
        <end position="148"/>
    </location>
</feature>
<gene>
    <name evidence="8" type="ORF">FHP88_08490</name>
</gene>
<evidence type="ECO:0000256" key="5">
    <source>
        <dbReference type="SAM" id="MobiDB-lite"/>
    </source>
</evidence>
<keyword evidence="4" id="KW-0449">Lipoprotein</keyword>
<protein>
    <submittedName>
        <fullName evidence="8">Glycine zipper 2TM domain-containing protein</fullName>
    </submittedName>
</protein>
<dbReference type="Proteomes" id="UP000316649">
    <property type="component" value="Unassembled WGS sequence"/>
</dbReference>
<dbReference type="Pfam" id="PF16998">
    <property type="entry name" value="17kDa_Anti_2"/>
    <property type="match status" value="1"/>
</dbReference>
<evidence type="ECO:0000256" key="2">
    <source>
        <dbReference type="ARBA" id="ARBA00022729"/>
    </source>
</evidence>
<comment type="subcellular location">
    <subcellularLocation>
        <location evidence="1">Membrane</location>
    </subcellularLocation>
</comment>
<dbReference type="Pfam" id="PF05433">
    <property type="entry name" value="Rick_17kDa_Anti"/>
    <property type="match status" value="1"/>
</dbReference>
<proteinExistence type="predicted"/>
<dbReference type="InterPro" id="IPR016364">
    <property type="entry name" value="Surface_antigen_Rickettsia"/>
</dbReference>
<dbReference type="OrthoDB" id="6170015at2"/>
<dbReference type="PROSITE" id="PS51257">
    <property type="entry name" value="PROKAR_LIPOPROTEIN"/>
    <property type="match status" value="1"/>
</dbReference>
<keyword evidence="3" id="KW-0472">Membrane</keyword>
<feature type="domain" description="Glycine zipper 2TM" evidence="6">
    <location>
        <begin position="28"/>
        <end position="68"/>
    </location>
</feature>
<dbReference type="PANTHER" id="PTHR35603:SF2">
    <property type="entry name" value="OUTER MEMBRANE LIPOPROTEIN"/>
    <property type="match status" value="1"/>
</dbReference>
<evidence type="ECO:0000256" key="3">
    <source>
        <dbReference type="ARBA" id="ARBA00023136"/>
    </source>
</evidence>
<dbReference type="AlphaFoldDB" id="A0A558DWZ5"/>
<dbReference type="InterPro" id="IPR008816">
    <property type="entry name" value="Gly_zipper_2TM_dom"/>
</dbReference>
<dbReference type="PIRSF" id="PIRSF002721">
    <property type="entry name" value="Surface_antigen_Rickettsia"/>
    <property type="match status" value="1"/>
</dbReference>
<dbReference type="RefSeq" id="WP_144358612.1">
    <property type="nucleotide sequence ID" value="NZ_VMNH01000008.1"/>
</dbReference>
<evidence type="ECO:0000259" key="6">
    <source>
        <dbReference type="Pfam" id="PF05433"/>
    </source>
</evidence>
<evidence type="ECO:0000313" key="8">
    <source>
        <dbReference type="EMBL" id="TVO75522.1"/>
    </source>
</evidence>
<feature type="compositionally biased region" description="Polar residues" evidence="5">
    <location>
        <begin position="82"/>
        <end position="110"/>
    </location>
</feature>